<reference evidence="1 2" key="1">
    <citation type="journal article" date="2020" name="Cell Rep.">
        <title>Local necrotic cells trigger systemic immune activation via gut microbiome dysbiosis in Drosophila.</title>
        <authorList>
            <person name="Kosakamoto H."/>
            <person name="Yamauchi T."/>
            <person name="Akuzawa-Tokita Y."/>
            <person name="Nishimura K."/>
            <person name="Soga T."/>
            <person name="Murakami T."/>
            <person name="Mori H."/>
            <person name="Yamamoto K."/>
            <person name="Miyazaki R."/>
            <person name="Koto A."/>
            <person name="Miura M."/>
            <person name="Obata F."/>
        </authorList>
    </citation>
    <scope>NUCLEOTIDE SEQUENCE [LARGE SCALE GENOMIC DNA]</scope>
    <source>
        <strain evidence="1 2">Ai</strain>
    </source>
</reference>
<proteinExistence type="predicted"/>
<dbReference type="PROSITE" id="PS51257">
    <property type="entry name" value="PROKAR_LIPOPROTEIN"/>
    <property type="match status" value="1"/>
</dbReference>
<dbReference type="EMBL" id="BLJP01000020">
    <property type="protein sequence ID" value="GFE94792.1"/>
    <property type="molecule type" value="Genomic_DNA"/>
</dbReference>
<accession>A0A6V8ICI7</accession>
<evidence type="ECO:0000313" key="1">
    <source>
        <dbReference type="EMBL" id="GFE94792.1"/>
    </source>
</evidence>
<dbReference type="AlphaFoldDB" id="A0A6V8ICI7"/>
<evidence type="ECO:0000313" key="2">
    <source>
        <dbReference type="Proteomes" id="UP000548726"/>
    </source>
</evidence>
<dbReference type="RefSeq" id="WP_086656559.1">
    <property type="nucleotide sequence ID" value="NZ_BLJP01000020.1"/>
</dbReference>
<gene>
    <name evidence="1" type="ORF">DmAi_28510</name>
</gene>
<name>A0A6V8ICI7_9PROT</name>
<protein>
    <submittedName>
        <fullName evidence="1">Uncharacterized protein</fullName>
    </submittedName>
</protein>
<sequence>MKTHNATSTPAASACVGAGQGADLVDMALLSRIKDQALTGLSAQSVERIIAASRMLIMGHTFRSCAVSLGIKYGTLTGGLYARKIKEIVYLYHAQKGGEKSLASLACDVDVPLVQRIGFKQLQKPNSMLGQSVVAIAALMLQGLPVQDIAQMVGIKIQTIKKSYSGKAKRICAEYTDIKNPVQKAPVAETPIAFDLPRLNGALVPEHEVSMSAIWRGMERWRSVA</sequence>
<dbReference type="Proteomes" id="UP000548726">
    <property type="component" value="Unassembled WGS sequence"/>
</dbReference>
<comment type="caution">
    <text evidence="1">The sequence shown here is derived from an EMBL/GenBank/DDBJ whole genome shotgun (WGS) entry which is preliminary data.</text>
</comment>
<organism evidence="1 2">
    <name type="scientific">Acetobacter persici</name>
    <dbReference type="NCBI Taxonomy" id="1076596"/>
    <lineage>
        <taxon>Bacteria</taxon>
        <taxon>Pseudomonadati</taxon>
        <taxon>Pseudomonadota</taxon>
        <taxon>Alphaproteobacteria</taxon>
        <taxon>Acetobacterales</taxon>
        <taxon>Acetobacteraceae</taxon>
        <taxon>Acetobacter</taxon>
    </lineage>
</organism>
<keyword evidence="2" id="KW-1185">Reference proteome</keyword>
<dbReference type="OrthoDB" id="7226238at2"/>